<accession>A0A0C3Q997</accession>
<dbReference type="Gene3D" id="1.10.10.750">
    <property type="entry name" value="Ypt/Rab-GAP domain of gyp1p, domain 1"/>
    <property type="match status" value="1"/>
</dbReference>
<dbReference type="Pfam" id="PF24312">
    <property type="entry name" value="Ig-like_POM152"/>
    <property type="match status" value="2"/>
</dbReference>
<dbReference type="InterPro" id="IPR056543">
    <property type="entry name" value="Ig-like_POM152_9th"/>
</dbReference>
<evidence type="ECO:0000259" key="2">
    <source>
        <dbReference type="PROSITE" id="PS50086"/>
    </source>
</evidence>
<reference evidence="3 4" key="1">
    <citation type="submission" date="2014-04" db="EMBL/GenBank/DDBJ databases">
        <authorList>
            <consortium name="DOE Joint Genome Institute"/>
            <person name="Kuo A."/>
            <person name="Girlanda M."/>
            <person name="Perotto S."/>
            <person name="Kohler A."/>
            <person name="Nagy L.G."/>
            <person name="Floudas D."/>
            <person name="Copeland A."/>
            <person name="Barry K.W."/>
            <person name="Cichocki N."/>
            <person name="Veneault-Fourrey C."/>
            <person name="LaButti K."/>
            <person name="Lindquist E.A."/>
            <person name="Lipzen A."/>
            <person name="Lundell T."/>
            <person name="Morin E."/>
            <person name="Murat C."/>
            <person name="Sun H."/>
            <person name="Tunlid A."/>
            <person name="Henrissat B."/>
            <person name="Grigoriev I.V."/>
            <person name="Hibbett D.S."/>
            <person name="Martin F."/>
            <person name="Nordberg H.P."/>
            <person name="Cantor M.N."/>
            <person name="Hua S.X."/>
        </authorList>
    </citation>
    <scope>NUCLEOTIDE SEQUENCE [LARGE SCALE GENOMIC DNA]</scope>
    <source>
        <strain evidence="3 4">MUT 4182</strain>
    </source>
</reference>
<dbReference type="InterPro" id="IPR056544">
    <property type="entry name" value="Ig_POM152"/>
</dbReference>
<protein>
    <recommendedName>
        <fullName evidence="2">Rab-GAP TBC domain-containing protein</fullName>
    </recommendedName>
</protein>
<feature type="region of interest" description="Disordered" evidence="1">
    <location>
        <begin position="1"/>
        <end position="23"/>
    </location>
</feature>
<dbReference type="GO" id="GO:0017056">
    <property type="term" value="F:structural constituent of nuclear pore"/>
    <property type="evidence" value="ECO:0007669"/>
    <property type="project" value="InterPro"/>
</dbReference>
<reference evidence="4" key="2">
    <citation type="submission" date="2015-01" db="EMBL/GenBank/DDBJ databases">
        <title>Evolutionary Origins and Diversification of the Mycorrhizal Mutualists.</title>
        <authorList>
            <consortium name="DOE Joint Genome Institute"/>
            <consortium name="Mycorrhizal Genomics Consortium"/>
            <person name="Kohler A."/>
            <person name="Kuo A."/>
            <person name="Nagy L.G."/>
            <person name="Floudas D."/>
            <person name="Copeland A."/>
            <person name="Barry K.W."/>
            <person name="Cichocki N."/>
            <person name="Veneault-Fourrey C."/>
            <person name="LaButti K."/>
            <person name="Lindquist E.A."/>
            <person name="Lipzen A."/>
            <person name="Lundell T."/>
            <person name="Morin E."/>
            <person name="Murat C."/>
            <person name="Riley R."/>
            <person name="Ohm R."/>
            <person name="Sun H."/>
            <person name="Tunlid A."/>
            <person name="Henrissat B."/>
            <person name="Grigoriev I.V."/>
            <person name="Hibbett D.S."/>
            <person name="Martin F."/>
        </authorList>
    </citation>
    <scope>NUCLEOTIDE SEQUENCE [LARGE SCALE GENOMIC DNA]</scope>
    <source>
        <strain evidence="4">MUT 4182</strain>
    </source>
</reference>
<dbReference type="HOGENOM" id="CLU_238113_0_0_1"/>
<dbReference type="GO" id="GO:0070762">
    <property type="term" value="C:nuclear pore transmembrane ring"/>
    <property type="evidence" value="ECO:0007669"/>
    <property type="project" value="TreeGrafter"/>
</dbReference>
<dbReference type="Pfam" id="PF24527">
    <property type="entry name" value="Ig-like_Pom152_9"/>
    <property type="match status" value="1"/>
</dbReference>
<feature type="compositionally biased region" description="Acidic residues" evidence="1">
    <location>
        <begin position="251"/>
        <end position="261"/>
    </location>
</feature>
<feature type="domain" description="Rab-GAP TBC" evidence="2">
    <location>
        <begin position="1440"/>
        <end position="1631"/>
    </location>
</feature>
<dbReference type="GO" id="GO:0006606">
    <property type="term" value="P:protein import into nucleus"/>
    <property type="evidence" value="ECO:0007669"/>
    <property type="project" value="TreeGrafter"/>
</dbReference>
<keyword evidence="4" id="KW-1185">Reference proteome</keyword>
<dbReference type="Pfam" id="PF24519">
    <property type="entry name" value="Ig-like_Pom152_1"/>
    <property type="match status" value="1"/>
</dbReference>
<evidence type="ECO:0000256" key="1">
    <source>
        <dbReference type="SAM" id="MobiDB-lite"/>
    </source>
</evidence>
<dbReference type="InterPro" id="IPR056540">
    <property type="entry name" value="TMD_POM152"/>
</dbReference>
<evidence type="ECO:0000313" key="3">
    <source>
        <dbReference type="EMBL" id="KIO26555.1"/>
    </source>
</evidence>
<organism evidence="3 4">
    <name type="scientific">Tulasnella calospora MUT 4182</name>
    <dbReference type="NCBI Taxonomy" id="1051891"/>
    <lineage>
        <taxon>Eukaryota</taxon>
        <taxon>Fungi</taxon>
        <taxon>Dikarya</taxon>
        <taxon>Basidiomycota</taxon>
        <taxon>Agaricomycotina</taxon>
        <taxon>Agaricomycetes</taxon>
        <taxon>Cantharellales</taxon>
        <taxon>Tulasnellaceae</taxon>
        <taxon>Tulasnella</taxon>
    </lineage>
</organism>
<dbReference type="PANTHER" id="PTHR28206:SF1">
    <property type="entry name" value="NUCLEOPORIN POM152"/>
    <property type="match status" value="1"/>
</dbReference>
<feature type="compositionally biased region" description="Polar residues" evidence="1">
    <location>
        <begin position="1191"/>
        <end position="1202"/>
    </location>
</feature>
<dbReference type="InterPro" id="IPR056542">
    <property type="entry name" value="Ig-like_POM152_1st"/>
</dbReference>
<dbReference type="SMART" id="SM00164">
    <property type="entry name" value="TBC"/>
    <property type="match status" value="1"/>
</dbReference>
<sequence length="1800" mass="199155">MATPNPVRVQQAQPPTAPAQPQPLIPTDIFDAQSQRFYALSAIFMLQSVKLHNFLASGMSTPSFLAWLVVDSTWILLLPLLRIPRLSPSWTTQIVLTLTLWSLDTALFDHSPFTFSASMLIPSLPSMSSLIRTGGPDISTDERRIWAHDAVDSQKHLLGQHTVKLSPISTAHLNPAHLSFCLAPPHNEVLIPVLLNNSHPNSVVYSISALGDKSPSKTFTLQSKELSKIEQRWRDYFHDASLTKPGRTDSDSYDPEYENDDYNFGKNDQAVTKKGGRGRLMGSSEQPPKLPLSPLARQFYSRALESTQSITHISVTRPGLVRLVDVKASDNSGFRIGGSLEVLVVACPTARFEVPKDLPAPKARECAGTEKELAIVAEGVAPLKLNWHREINGRRESFVAEGIEGNPDASNLPLSQNITIPVALSLSSLGKHRYAIDSLIDGAGNYFDASLRAVGSADHFARSVDVIGRSSATFKNCGLASPVDLKKGGDATLVLSLSKGERLDSVKSVTVQYVPAMGFKASPYTKEYRPKTAADAELPIYVKQPGTYTIMSVDGHECSGDVMSPEVCKVVEQPLPSADVKLETLHECSGDVGVKASLVLHGTPPYTIFYTESKNREHPRDMQRRITSARDEIVFQPESSGTYTYTFTHVSDKHYHKVPLTGDGRSIRKIPEVKFYSSDGQRRLTILEGQTASLPLRLTGQAPWSLTYRRIGDERPQTANLRNPNDYLNVQKEGEYELIDLRDANCPGMVVPMEKTYTVDWVPQPTAQFNVSAGLVAKNDSIIRQAVCEGKDDYAEIKLTGRPPFQISYAYNSESDKRSDIFTLSSVQSSARLQLRTSQGGHYRYQLLAVGDVSYPLKAGQLPQGVPIVKGQYLEQTVFTRPTAYFRSPSRLSYCVGNTLSSRIGHGDGGIVVLNGQAPFHLTVSIKNFANNHVVRKTVEVKEHAWKVDFADYSLDTIGPTLVTIESMKDSSPCPEADPTNLLRSVWIDVAETAAVVPLDRKEDYCVGEPISLQLEGTPPWTVHYSFNGKVREATSSFSKFSRVGIEPGVFKILTIAHQRNMCQTQLENLSMKVHQIPSARVSQGRSVQDNIREGDQATITFELLGTPPFTFTYQRTELMTPEKRGKAPQVLETHTVSGVTSHTYSVSSPQEDFKDVLGGDGTNTTSEPVEDDPSDDVLASGMAEIVLNEPAQSPSRNSPNQYEPKPQFRTLRRPEREDIQISPASPITPSIVLSRPPSTPPDDEVPSNFVNVSLAQEGPPVKQPSPTRAVPRPIYVPPATSMTPNVQIVQGPNTPVPGSPRPGSRNSTSSPQPNGGAQPQPPHSPSIPATAGPSTGAGAPTSRPKRTKGISTQDVVSKTRPSHLPPKSKEEDLKHMKVWEEMMQKSRLADEQRVEKLKERRLAREQAVENSLHQWERDVLPDIKAAMKDPRLRQLWWKGIPTKLRGKIWYTTLGNTLALSKGESFPSETMEMLEEDIRSTLPALHLFHPETGPMYQDLKDLLCAWVVARADEGLGYVRGASSVGAMFLINMPSEQAFVAMRNMLERHCLRSFYGGSGAKEDVEAYYRIFDTLLADVMPKGSPQYISTLSSTLHGVPLTLNRHQDWIVAVFLQHLPFEACSRIWDVLILEGDSFLLRTSIAILGVMESRLFFPDRKELLEGTFARTRWPVLHGENKAAIEAARRTESSTVDLGARYEQYGMNDEVLWERLDQTEWKDSTWSRAFLALFGCLLLGGLGLFKPLEHAFEVLQQAVKLIFKTGCNPVRFLELPQEFHNIIIGKVLIVSAGSIDEQLQLAQLCR</sequence>
<dbReference type="GO" id="GO:0006999">
    <property type="term" value="P:nuclear pore organization"/>
    <property type="evidence" value="ECO:0007669"/>
    <property type="project" value="TreeGrafter"/>
</dbReference>
<feature type="region of interest" description="Disordered" evidence="1">
    <location>
        <begin position="1189"/>
        <end position="1376"/>
    </location>
</feature>
<dbReference type="InterPro" id="IPR056541">
    <property type="entry name" value="Ig-like_POM152"/>
</dbReference>
<proteinExistence type="predicted"/>
<feature type="compositionally biased region" description="Polar residues" evidence="1">
    <location>
        <begin position="1281"/>
        <end position="1294"/>
    </location>
</feature>
<gene>
    <name evidence="3" type="ORF">M407DRAFT_7743</name>
</gene>
<dbReference type="Pfam" id="PF24097">
    <property type="entry name" value="TMD_POM152"/>
    <property type="match status" value="1"/>
</dbReference>
<dbReference type="InterPro" id="IPR000195">
    <property type="entry name" value="Rab-GAP-TBC_dom"/>
</dbReference>
<dbReference type="PANTHER" id="PTHR28206">
    <property type="entry name" value="NUCLEOPORIN POM152"/>
    <property type="match status" value="1"/>
</dbReference>
<dbReference type="Gene3D" id="1.10.8.270">
    <property type="entry name" value="putative rabgap domain of human tbc1 domain family member 14 like domains"/>
    <property type="match status" value="1"/>
</dbReference>
<dbReference type="STRING" id="1051891.A0A0C3Q997"/>
<dbReference type="Gene3D" id="1.10.472.80">
    <property type="entry name" value="Ypt/Rab-GAP domain of gyp1p, domain 3"/>
    <property type="match status" value="1"/>
</dbReference>
<dbReference type="OrthoDB" id="5529162at2759"/>
<dbReference type="EMBL" id="KN823022">
    <property type="protein sequence ID" value="KIO26555.1"/>
    <property type="molecule type" value="Genomic_DNA"/>
</dbReference>
<feature type="region of interest" description="Disordered" evidence="1">
    <location>
        <begin position="1140"/>
        <end position="1176"/>
    </location>
</feature>
<dbReference type="InterPro" id="IPR035969">
    <property type="entry name" value="Rab-GAP_TBC_sf"/>
</dbReference>
<dbReference type="PROSITE" id="PS50086">
    <property type="entry name" value="TBC_RABGAP"/>
    <property type="match status" value="1"/>
</dbReference>
<feature type="compositionally biased region" description="Low complexity" evidence="1">
    <location>
        <begin position="1329"/>
        <end position="1343"/>
    </location>
</feature>
<evidence type="ECO:0000313" key="4">
    <source>
        <dbReference type="Proteomes" id="UP000054248"/>
    </source>
</evidence>
<dbReference type="Proteomes" id="UP000054248">
    <property type="component" value="Unassembled WGS sequence"/>
</dbReference>
<dbReference type="SUPFAM" id="SSF47923">
    <property type="entry name" value="Ypt/Rab-GAP domain of gyp1p"/>
    <property type="match status" value="2"/>
</dbReference>
<feature type="compositionally biased region" description="Polar residues" evidence="1">
    <location>
        <begin position="1140"/>
        <end position="1151"/>
    </location>
</feature>
<dbReference type="InterPro" id="IPR037701">
    <property type="entry name" value="Pom152"/>
</dbReference>
<name>A0A0C3Q997_9AGAM</name>
<dbReference type="Pfam" id="PF23664">
    <property type="entry name" value="Ig_Pom152"/>
    <property type="match status" value="2"/>
</dbReference>
<feature type="region of interest" description="Disordered" evidence="1">
    <location>
        <begin position="244"/>
        <end position="292"/>
    </location>
</feature>
<dbReference type="Pfam" id="PF00566">
    <property type="entry name" value="RabGAP-TBC"/>
    <property type="match status" value="1"/>
</dbReference>